<keyword evidence="5" id="KW-1185">Reference proteome</keyword>
<dbReference type="SUPFAM" id="SSF46894">
    <property type="entry name" value="C-terminal effector domain of the bipartite response regulators"/>
    <property type="match status" value="1"/>
</dbReference>
<dbReference type="RefSeq" id="WP_151539983.1">
    <property type="nucleotide sequence ID" value="NZ_WBMR01000023.1"/>
</dbReference>
<dbReference type="SUPFAM" id="SSF48452">
    <property type="entry name" value="TPR-like"/>
    <property type="match status" value="1"/>
</dbReference>
<organism evidence="4 5">
    <name type="scientific">Actinomadura montaniterrae</name>
    <dbReference type="NCBI Taxonomy" id="1803903"/>
    <lineage>
        <taxon>Bacteria</taxon>
        <taxon>Bacillati</taxon>
        <taxon>Actinomycetota</taxon>
        <taxon>Actinomycetes</taxon>
        <taxon>Streptosporangiales</taxon>
        <taxon>Thermomonosporaceae</taxon>
        <taxon>Actinomadura</taxon>
    </lineage>
</organism>
<dbReference type="SMART" id="SM00421">
    <property type="entry name" value="HTH_LUXR"/>
    <property type="match status" value="1"/>
</dbReference>
<dbReference type="GO" id="GO:0005524">
    <property type="term" value="F:ATP binding"/>
    <property type="evidence" value="ECO:0007669"/>
    <property type="project" value="UniProtKB-KW"/>
</dbReference>
<dbReference type="AlphaFoldDB" id="A0A6L3VWA3"/>
<proteinExistence type="predicted"/>
<dbReference type="PANTHER" id="PTHR16305:SF35">
    <property type="entry name" value="TRANSCRIPTIONAL ACTIVATOR DOMAIN"/>
    <property type="match status" value="1"/>
</dbReference>
<dbReference type="Gene3D" id="1.10.10.10">
    <property type="entry name" value="Winged helix-like DNA-binding domain superfamily/Winged helix DNA-binding domain"/>
    <property type="match status" value="1"/>
</dbReference>
<dbReference type="SUPFAM" id="SSF52540">
    <property type="entry name" value="P-loop containing nucleoside triphosphate hydrolases"/>
    <property type="match status" value="1"/>
</dbReference>
<keyword evidence="2" id="KW-0067">ATP-binding</keyword>
<dbReference type="InterPro" id="IPR036388">
    <property type="entry name" value="WH-like_DNA-bd_sf"/>
</dbReference>
<evidence type="ECO:0000313" key="4">
    <source>
        <dbReference type="EMBL" id="KAB2383654.1"/>
    </source>
</evidence>
<dbReference type="PRINTS" id="PR00038">
    <property type="entry name" value="HTHLUXR"/>
</dbReference>
<dbReference type="Pfam" id="PF13191">
    <property type="entry name" value="AAA_16"/>
    <property type="match status" value="1"/>
</dbReference>
<dbReference type="GO" id="GO:0004016">
    <property type="term" value="F:adenylate cyclase activity"/>
    <property type="evidence" value="ECO:0007669"/>
    <property type="project" value="TreeGrafter"/>
</dbReference>
<dbReference type="OrthoDB" id="483at2"/>
<dbReference type="InterPro" id="IPR016032">
    <property type="entry name" value="Sig_transdc_resp-reg_C-effctor"/>
</dbReference>
<evidence type="ECO:0000259" key="3">
    <source>
        <dbReference type="PROSITE" id="PS50043"/>
    </source>
</evidence>
<evidence type="ECO:0000313" key="5">
    <source>
        <dbReference type="Proteomes" id="UP000483004"/>
    </source>
</evidence>
<gene>
    <name evidence="4" type="ORF">F9B16_11345</name>
</gene>
<accession>A0A6L3VWA3</accession>
<dbReference type="CDD" id="cd06170">
    <property type="entry name" value="LuxR_C_like"/>
    <property type="match status" value="1"/>
</dbReference>
<dbReference type="InterPro" id="IPR011990">
    <property type="entry name" value="TPR-like_helical_dom_sf"/>
</dbReference>
<feature type="domain" description="HTH luxR-type" evidence="3">
    <location>
        <begin position="810"/>
        <end position="875"/>
    </location>
</feature>
<dbReference type="GO" id="GO:0003677">
    <property type="term" value="F:DNA binding"/>
    <property type="evidence" value="ECO:0007669"/>
    <property type="project" value="InterPro"/>
</dbReference>
<evidence type="ECO:0000256" key="1">
    <source>
        <dbReference type="ARBA" id="ARBA00022741"/>
    </source>
</evidence>
<sequence length="877" mass="93725">MLYGRNDEQARISSLLAGARDEGRSGALLLRGEAGIGKSALLDHAAELASGDAGGRVLRVTGIEVESGIAFAGINQLLWPVRDRLAGLPGPQAAALNAALSGSGPSGDLPAARDRFTTGLGVLTLLADLAEDGPVLCLVDDAQWLDGATAEALLFAARRLAAEAVVMLFAARDDAFTGTGLPELPLQRLGRDDAVRFLAEHGLSRDARDRVLHDADGNPLALREFGMAGDRLPDGSRPLPVADRVVARFQSRIDELPEKTRLMLLIAAAEGRGYMPSLLGAAREMGVGLEDLEQAERDGLVEVSGRSIAFRHPLIRAAVYQGAVAACRISVHQALASSSEDADCRARHRASAALGPDEDVAVDLQDAAERARKRTGYVTAARLYQQAADLTPARDAQAARLRAAANMMLQAGRPDEAEHLAARAGTLTDDPAELARLGRVRAVVEYERGNRRTAARMMVEHSAYAEPDDKATMLRTGATYAWTAGETPALLRAAEALPGDAMVGGLAHLAGDDLARGVPLLAALVAEARTSTPEPRATAGLEDAAGLALVLGDDEAALELAAVEAARCRLNGLIGALPGVLRTQAQAQVATGLHADAEATLIEAISLACDTGLPSGDWRLSAVFARVAAVEGDESRLREMPERSDGALGLLELGLGRYDDALRHLESVHHRYSADAMLAVADLVEVAVRAGQPERARAPFDRFRAWADAVQQPWASAIALRCEALVDDSEDAYAQAVRLHEKATRPFEKARTELLYGEWLRRARRRSDARTPLRSAMEVFERLRAKPWLDRARAELRATGESGSASTPTAPVLLDRLTPQELQVVRLAAEGISSREIAAQLFLSRRTVEYHLYKAYPKLGISSRKELSRLTLEPSTT</sequence>
<dbReference type="PROSITE" id="PS50043">
    <property type="entry name" value="HTH_LUXR_2"/>
    <property type="match status" value="1"/>
</dbReference>
<dbReference type="GO" id="GO:0006355">
    <property type="term" value="P:regulation of DNA-templated transcription"/>
    <property type="evidence" value="ECO:0007669"/>
    <property type="project" value="InterPro"/>
</dbReference>
<protein>
    <submittedName>
        <fullName evidence="4">AAA family ATPase</fullName>
    </submittedName>
</protein>
<dbReference type="InterPro" id="IPR041664">
    <property type="entry name" value="AAA_16"/>
</dbReference>
<evidence type="ECO:0000256" key="2">
    <source>
        <dbReference type="ARBA" id="ARBA00022840"/>
    </source>
</evidence>
<keyword evidence="1" id="KW-0547">Nucleotide-binding</keyword>
<comment type="caution">
    <text evidence="4">The sequence shown here is derived from an EMBL/GenBank/DDBJ whole genome shotgun (WGS) entry which is preliminary data.</text>
</comment>
<reference evidence="4 5" key="1">
    <citation type="submission" date="2019-09" db="EMBL/GenBank/DDBJ databases">
        <title>Actinomadura physcomitrii sp. nov., a novel actinomycete isolated from moss [Physcomitrium sphaericum (Ludw) Fuernr].</title>
        <authorList>
            <person name="Liu C."/>
            <person name="Zhuang X."/>
        </authorList>
    </citation>
    <scope>NUCLEOTIDE SEQUENCE [LARGE SCALE GENOMIC DNA]</scope>
    <source>
        <strain evidence="4 5">CYP1-1B</strain>
    </source>
</reference>
<name>A0A6L3VWA3_9ACTN</name>
<dbReference type="PANTHER" id="PTHR16305">
    <property type="entry name" value="TESTICULAR SOLUBLE ADENYLYL CYCLASE"/>
    <property type="match status" value="1"/>
</dbReference>
<dbReference type="InterPro" id="IPR027417">
    <property type="entry name" value="P-loop_NTPase"/>
</dbReference>
<dbReference type="GO" id="GO:0005737">
    <property type="term" value="C:cytoplasm"/>
    <property type="evidence" value="ECO:0007669"/>
    <property type="project" value="TreeGrafter"/>
</dbReference>
<dbReference type="EMBL" id="WBMR01000023">
    <property type="protein sequence ID" value="KAB2383654.1"/>
    <property type="molecule type" value="Genomic_DNA"/>
</dbReference>
<dbReference type="Proteomes" id="UP000483004">
    <property type="component" value="Unassembled WGS sequence"/>
</dbReference>
<dbReference type="InterPro" id="IPR000792">
    <property type="entry name" value="Tscrpt_reg_LuxR_C"/>
</dbReference>
<dbReference type="Pfam" id="PF00196">
    <property type="entry name" value="GerE"/>
    <property type="match status" value="1"/>
</dbReference>